<feature type="transmembrane region" description="Helical" evidence="1">
    <location>
        <begin position="246"/>
        <end position="268"/>
    </location>
</feature>
<feature type="transmembrane region" description="Helical" evidence="1">
    <location>
        <begin position="165"/>
        <end position="184"/>
    </location>
</feature>
<dbReference type="AlphaFoldDB" id="A0A7Y9RW64"/>
<reference evidence="2 3" key="1">
    <citation type="submission" date="2020-07" db="EMBL/GenBank/DDBJ databases">
        <title>Sequencing the genomes of 1000 actinobacteria strains.</title>
        <authorList>
            <person name="Klenk H.-P."/>
        </authorList>
    </citation>
    <scope>NUCLEOTIDE SEQUENCE [LARGE SCALE GENOMIC DNA]</scope>
    <source>
        <strain evidence="2 3">DSM 24552</strain>
    </source>
</reference>
<keyword evidence="3" id="KW-1185">Reference proteome</keyword>
<gene>
    <name evidence="2" type="ORF">BJ989_001389</name>
</gene>
<accession>A0A7Y9RW64</accession>
<keyword evidence="1" id="KW-0812">Transmembrane</keyword>
<feature type="transmembrane region" description="Helical" evidence="1">
    <location>
        <begin position="382"/>
        <end position="404"/>
    </location>
</feature>
<organism evidence="2 3">
    <name type="scientific">Nocardioides perillae</name>
    <dbReference type="NCBI Taxonomy" id="1119534"/>
    <lineage>
        <taxon>Bacteria</taxon>
        <taxon>Bacillati</taxon>
        <taxon>Actinomycetota</taxon>
        <taxon>Actinomycetes</taxon>
        <taxon>Propionibacteriales</taxon>
        <taxon>Nocardioidaceae</taxon>
        <taxon>Nocardioides</taxon>
    </lineage>
</organism>
<evidence type="ECO:0000256" key="1">
    <source>
        <dbReference type="SAM" id="Phobius"/>
    </source>
</evidence>
<evidence type="ECO:0000313" key="2">
    <source>
        <dbReference type="EMBL" id="NYG55085.1"/>
    </source>
</evidence>
<feature type="transmembrane region" description="Helical" evidence="1">
    <location>
        <begin position="309"/>
        <end position="329"/>
    </location>
</feature>
<feature type="transmembrane region" description="Helical" evidence="1">
    <location>
        <begin position="131"/>
        <end position="153"/>
    </location>
</feature>
<feature type="transmembrane region" description="Helical" evidence="1">
    <location>
        <begin position="205"/>
        <end position="226"/>
    </location>
</feature>
<dbReference type="Proteomes" id="UP000544110">
    <property type="component" value="Unassembled WGS sequence"/>
</dbReference>
<dbReference type="RefSeq" id="WP_179517585.1">
    <property type="nucleotide sequence ID" value="NZ_JACCAC010000001.1"/>
</dbReference>
<feature type="transmembrane region" description="Helical" evidence="1">
    <location>
        <begin position="79"/>
        <end position="102"/>
    </location>
</feature>
<keyword evidence="1" id="KW-1133">Transmembrane helix</keyword>
<feature type="transmembrane region" description="Helical" evidence="1">
    <location>
        <begin position="341"/>
        <end position="362"/>
    </location>
</feature>
<evidence type="ECO:0000313" key="3">
    <source>
        <dbReference type="Proteomes" id="UP000544110"/>
    </source>
</evidence>
<keyword evidence="1" id="KW-0472">Membrane</keyword>
<name>A0A7Y9RW64_9ACTN</name>
<proteinExistence type="predicted"/>
<feature type="transmembrane region" description="Helical" evidence="1">
    <location>
        <begin position="21"/>
        <end position="51"/>
    </location>
</feature>
<dbReference type="EMBL" id="JACCAC010000001">
    <property type="protein sequence ID" value="NYG55085.1"/>
    <property type="molecule type" value="Genomic_DNA"/>
</dbReference>
<protein>
    <submittedName>
        <fullName evidence="2">Uncharacterized protein</fullName>
    </submittedName>
</protein>
<dbReference type="Pfam" id="PF19877">
    <property type="entry name" value="DUF6350"/>
    <property type="match status" value="1"/>
</dbReference>
<sequence>MTSLLPRPTTARPGPAEPGRPLALVATTGGVGAALATLVPCLLLAVVGWFLTDAGAHGTPRDALQVGALGWLVAHGSGVSVRGTAVTVLPLGLTLLAAWATWRVGRRAGEALSGHGPDADRLADGERDWTVPGATALFAVGYAVTVVVVAALAADPSTAPSTGRALGGALLLAVLLGGTGLAVGSGRAAVWLPMLPRLVRPAATVARAVLTWVLGAAALLLLAALLLDGGAVLQVVDDLGADAGDVALLVVLTLLLLPGAVVWSAAWLLGPGFGVGAGTVVSPALTVLGALPLVPLVPALPAAGSAPRWVVVGVAAVPVLLAAVATARVQRHQPTLRWDDGVLRGCVGGVAAGVLLGVLAALAGGALGPGRMAVVGPLAGDVLVHAVAALGVGGALGGAVATAWQRRAARRGA</sequence>
<dbReference type="InterPro" id="IPR045931">
    <property type="entry name" value="DUF6350"/>
</dbReference>
<feature type="transmembrane region" description="Helical" evidence="1">
    <location>
        <begin position="275"/>
        <end position="297"/>
    </location>
</feature>
<comment type="caution">
    <text evidence="2">The sequence shown here is derived from an EMBL/GenBank/DDBJ whole genome shotgun (WGS) entry which is preliminary data.</text>
</comment>